<evidence type="ECO:0000313" key="10">
    <source>
        <dbReference type="EMBL" id="EFN58692.1"/>
    </source>
</evidence>
<evidence type="ECO:0000256" key="1">
    <source>
        <dbReference type="ARBA" id="ARBA00004477"/>
    </source>
</evidence>
<evidence type="ECO:0000256" key="9">
    <source>
        <dbReference type="SAM" id="SignalP"/>
    </source>
</evidence>
<dbReference type="FunCoup" id="E1Z6Q7">
    <property type="interactions" value="1808"/>
</dbReference>
<keyword evidence="4 8" id="KW-0812">Transmembrane</keyword>
<dbReference type="InParanoid" id="E1Z6Q7"/>
<evidence type="ECO:0000256" key="3">
    <source>
        <dbReference type="ARBA" id="ARBA00022679"/>
    </source>
</evidence>
<dbReference type="GO" id="GO:0000026">
    <property type="term" value="F:alpha-1,2-mannosyltransferase activity"/>
    <property type="evidence" value="ECO:0007669"/>
    <property type="project" value="TreeGrafter"/>
</dbReference>
<dbReference type="EC" id="2.4.1.-" evidence="8"/>
<feature type="chain" id="PRO_5003155903" description="Mannosyltransferase" evidence="9">
    <location>
        <begin position="17"/>
        <end position="522"/>
    </location>
</feature>
<gene>
    <name evidence="10" type="ORF">CHLNCDRAFT_29690</name>
</gene>
<evidence type="ECO:0000313" key="11">
    <source>
        <dbReference type="Proteomes" id="UP000008141"/>
    </source>
</evidence>
<dbReference type="AlphaFoldDB" id="E1Z6Q7"/>
<dbReference type="PANTHER" id="PTHR22760">
    <property type="entry name" value="GLYCOSYLTRANSFERASE"/>
    <property type="match status" value="1"/>
</dbReference>
<dbReference type="EMBL" id="GL433837">
    <property type="protein sequence ID" value="EFN58692.1"/>
    <property type="molecule type" value="Genomic_DNA"/>
</dbReference>
<dbReference type="InterPro" id="IPR005599">
    <property type="entry name" value="GPI_mannosylTrfase"/>
</dbReference>
<accession>E1Z6Q7</accession>
<dbReference type="Pfam" id="PF03901">
    <property type="entry name" value="Glyco_transf_22"/>
    <property type="match status" value="1"/>
</dbReference>
<keyword evidence="3" id="KW-0808">Transferase</keyword>
<keyword evidence="5 8" id="KW-0256">Endoplasmic reticulum</keyword>
<protein>
    <recommendedName>
        <fullName evidence="8">Mannosyltransferase</fullName>
        <ecNumber evidence="8">2.4.1.-</ecNumber>
    </recommendedName>
</protein>
<dbReference type="GO" id="GO:0005789">
    <property type="term" value="C:endoplasmic reticulum membrane"/>
    <property type="evidence" value="ECO:0007669"/>
    <property type="project" value="UniProtKB-SubCell"/>
</dbReference>
<keyword evidence="2 8" id="KW-0328">Glycosyltransferase</keyword>
<dbReference type="OrthoDB" id="416834at2759"/>
<proteinExistence type="inferred from homology"/>
<dbReference type="OMA" id="HHMVFNN"/>
<evidence type="ECO:0000256" key="4">
    <source>
        <dbReference type="ARBA" id="ARBA00022692"/>
    </source>
</evidence>
<feature type="transmembrane region" description="Helical" evidence="8">
    <location>
        <begin position="337"/>
        <end position="358"/>
    </location>
</feature>
<dbReference type="PANTHER" id="PTHR22760:SF4">
    <property type="entry name" value="GPI MANNOSYLTRANSFERASE 3"/>
    <property type="match status" value="1"/>
</dbReference>
<dbReference type="eggNOG" id="KOG1771">
    <property type="taxonomic scope" value="Eukaryota"/>
</dbReference>
<feature type="transmembrane region" description="Helical" evidence="8">
    <location>
        <begin position="254"/>
        <end position="273"/>
    </location>
</feature>
<keyword evidence="6 8" id="KW-1133">Transmembrane helix</keyword>
<reference evidence="10 11" key="1">
    <citation type="journal article" date="2010" name="Plant Cell">
        <title>The Chlorella variabilis NC64A genome reveals adaptation to photosymbiosis, coevolution with viruses, and cryptic sex.</title>
        <authorList>
            <person name="Blanc G."/>
            <person name="Duncan G."/>
            <person name="Agarkova I."/>
            <person name="Borodovsky M."/>
            <person name="Gurnon J."/>
            <person name="Kuo A."/>
            <person name="Lindquist E."/>
            <person name="Lucas S."/>
            <person name="Pangilinan J."/>
            <person name="Polle J."/>
            <person name="Salamov A."/>
            <person name="Terry A."/>
            <person name="Yamada T."/>
            <person name="Dunigan D.D."/>
            <person name="Grigoriev I.V."/>
            <person name="Claverie J.M."/>
            <person name="Van Etten J.L."/>
        </authorList>
    </citation>
    <scope>NUCLEOTIDE SEQUENCE [LARGE SCALE GENOMIC DNA]</scope>
    <source>
        <strain evidence="10 11">NC64A</strain>
    </source>
</reference>
<dbReference type="RefSeq" id="XP_005850794.1">
    <property type="nucleotide sequence ID" value="XM_005850732.1"/>
</dbReference>
<evidence type="ECO:0000256" key="2">
    <source>
        <dbReference type="ARBA" id="ARBA00022676"/>
    </source>
</evidence>
<feature type="signal peptide" evidence="9">
    <location>
        <begin position="1"/>
        <end position="16"/>
    </location>
</feature>
<dbReference type="KEGG" id="cvr:CHLNCDRAFT_29690"/>
<comment type="caution">
    <text evidence="8">Lacks conserved residue(s) required for the propagation of feature annotation.</text>
</comment>
<name>E1Z6Q7_CHLVA</name>
<feature type="transmembrane region" description="Helical" evidence="8">
    <location>
        <begin position="196"/>
        <end position="214"/>
    </location>
</feature>
<dbReference type="GO" id="GO:0006506">
    <property type="term" value="P:GPI anchor biosynthetic process"/>
    <property type="evidence" value="ECO:0007669"/>
    <property type="project" value="TreeGrafter"/>
</dbReference>
<evidence type="ECO:0000256" key="7">
    <source>
        <dbReference type="ARBA" id="ARBA00023136"/>
    </source>
</evidence>
<feature type="transmembrane region" description="Helical" evidence="8">
    <location>
        <begin position="303"/>
        <end position="325"/>
    </location>
</feature>
<keyword evidence="11" id="KW-1185">Reference proteome</keyword>
<keyword evidence="9" id="KW-0732">Signal</keyword>
<dbReference type="GeneID" id="17357849"/>
<dbReference type="STRING" id="554065.E1Z6Q7"/>
<evidence type="ECO:0000256" key="8">
    <source>
        <dbReference type="RuleBase" id="RU363075"/>
    </source>
</evidence>
<comment type="subcellular location">
    <subcellularLocation>
        <location evidence="1 8">Endoplasmic reticulum membrane</location>
        <topology evidence="1 8">Multi-pass membrane protein</topology>
    </subcellularLocation>
</comment>
<evidence type="ECO:0000256" key="6">
    <source>
        <dbReference type="ARBA" id="ARBA00022989"/>
    </source>
</evidence>
<sequence length="522" mass="57795">MRVVLVAALVVRVTQALAIRTAFAPDEFWQSIEVAHRLVFGYGHLTWEWAAGLRSYVHPLLFATVYSLLKALRMDSAWAVTRAPLLLQAWCAAATDMYVARLAALELGQHIGRWCLACQLASWFNGYCLVRTYSNSMEALAVAAGTYHWLLSRDNNTRHTTCAALSVVCRPSSALFWALPCALELLWHRHRGLGPLLLNAATVGGGLLGAAALIDRTGYGRWVAVPWEFLRFNLLAGASAQYGRHAWHWNLSQGLPVVAASLLPLMAAGLLMARHSGRHLRLAGLAAWSLTTYSLPAHKEFRFLLPALQLLMPYCGLAAARLLGSRSSTGRQPPNKLWRWGAAACLFLQLPMAAYFMLVHQRAQIGIMQLIRHEANAAGSPSGASTLFLTPCHATPYYTHLHCPVPMRFLDCSPPQHAAATAWLNQHSEAWLALPQTCPHTPSSAPLSQRQCFEQDPVAYLGNVLGPRPRSQRPRLLVGYSPLMQRLAEPLTAWGYRLHTSLTNCWVQIDEDSPCKLQLWSL</sequence>
<comment type="similarity">
    <text evidence="8">Belongs to the glycosyltransferase 22 family.</text>
</comment>
<keyword evidence="7 8" id="KW-0472">Membrane</keyword>
<organism evidence="11">
    <name type="scientific">Chlorella variabilis</name>
    <name type="common">Green alga</name>
    <dbReference type="NCBI Taxonomy" id="554065"/>
    <lineage>
        <taxon>Eukaryota</taxon>
        <taxon>Viridiplantae</taxon>
        <taxon>Chlorophyta</taxon>
        <taxon>core chlorophytes</taxon>
        <taxon>Trebouxiophyceae</taxon>
        <taxon>Chlorellales</taxon>
        <taxon>Chlorellaceae</taxon>
        <taxon>Chlorella clade</taxon>
        <taxon>Chlorella</taxon>
    </lineage>
</organism>
<dbReference type="Proteomes" id="UP000008141">
    <property type="component" value="Unassembled WGS sequence"/>
</dbReference>
<evidence type="ECO:0000256" key="5">
    <source>
        <dbReference type="ARBA" id="ARBA00022824"/>
    </source>
</evidence>